<dbReference type="GO" id="GO:0004107">
    <property type="term" value="F:chorismate synthase activity"/>
    <property type="evidence" value="ECO:0007669"/>
    <property type="project" value="UniProtKB-EC"/>
</dbReference>
<keyword evidence="9" id="KW-0732">Signal</keyword>
<feature type="chain" id="PRO_5016288222" description="chorismate synthase" evidence="9">
    <location>
        <begin position="19"/>
        <end position="440"/>
    </location>
</feature>
<dbReference type="InterPro" id="IPR007307">
    <property type="entry name" value="Ltv1"/>
</dbReference>
<dbReference type="SUPFAM" id="SSF103263">
    <property type="entry name" value="Chorismate synthase, AroC"/>
    <property type="match status" value="1"/>
</dbReference>
<dbReference type="EC" id="4.2.3.5" evidence="4"/>
<reference evidence="10 11" key="1">
    <citation type="journal article" date="2015" name="Proc. Natl. Acad. Sci. U.S.A.">
        <title>The resurrection genome of Boea hygrometrica: A blueprint for survival of dehydration.</title>
        <authorList>
            <person name="Xiao L."/>
            <person name="Yang G."/>
            <person name="Zhang L."/>
            <person name="Yang X."/>
            <person name="Zhao S."/>
            <person name="Ji Z."/>
            <person name="Zhou Q."/>
            <person name="Hu M."/>
            <person name="Wang Y."/>
            <person name="Chen M."/>
            <person name="Xu Y."/>
            <person name="Jin H."/>
            <person name="Xiao X."/>
            <person name="Hu G."/>
            <person name="Bao F."/>
            <person name="Hu Y."/>
            <person name="Wan P."/>
            <person name="Li L."/>
            <person name="Deng X."/>
            <person name="Kuang T."/>
            <person name="Xiang C."/>
            <person name="Zhu J.K."/>
            <person name="Oliver M.J."/>
            <person name="He Y."/>
        </authorList>
    </citation>
    <scope>NUCLEOTIDE SEQUENCE [LARGE SCALE GENOMIC DNA]</scope>
    <source>
        <strain evidence="11">cv. XS01</strain>
    </source>
</reference>
<dbReference type="GO" id="GO:0008652">
    <property type="term" value="P:amino acid biosynthetic process"/>
    <property type="evidence" value="ECO:0007669"/>
    <property type="project" value="UniProtKB-KW"/>
</dbReference>
<comment type="similarity">
    <text evidence="3">Belongs to the LTV1 family.</text>
</comment>
<dbReference type="GO" id="GO:0042274">
    <property type="term" value="P:ribosomal small subunit biogenesis"/>
    <property type="evidence" value="ECO:0007669"/>
    <property type="project" value="InterPro"/>
</dbReference>
<comment type="similarity">
    <text evidence="2">Belongs to the chorismate synthase family.</text>
</comment>
<dbReference type="InterPro" id="IPR000453">
    <property type="entry name" value="Chorismate_synth"/>
</dbReference>
<evidence type="ECO:0000256" key="6">
    <source>
        <dbReference type="ARBA" id="ARBA00023141"/>
    </source>
</evidence>
<keyword evidence="5" id="KW-0028">Amino-acid biosynthesis</keyword>
<evidence type="ECO:0000313" key="10">
    <source>
        <dbReference type="EMBL" id="KZV28850.1"/>
    </source>
</evidence>
<gene>
    <name evidence="10" type="ORF">F511_13645</name>
</gene>
<dbReference type="AlphaFoldDB" id="A0A2Z7B4B7"/>
<evidence type="ECO:0000256" key="4">
    <source>
        <dbReference type="ARBA" id="ARBA00013036"/>
    </source>
</evidence>
<dbReference type="GO" id="GO:0030688">
    <property type="term" value="C:preribosome, small subunit precursor"/>
    <property type="evidence" value="ECO:0007669"/>
    <property type="project" value="TreeGrafter"/>
</dbReference>
<evidence type="ECO:0000256" key="3">
    <source>
        <dbReference type="ARBA" id="ARBA00009078"/>
    </source>
</evidence>
<proteinExistence type="inferred from homology"/>
<organism evidence="10 11">
    <name type="scientific">Dorcoceras hygrometricum</name>
    <dbReference type="NCBI Taxonomy" id="472368"/>
    <lineage>
        <taxon>Eukaryota</taxon>
        <taxon>Viridiplantae</taxon>
        <taxon>Streptophyta</taxon>
        <taxon>Embryophyta</taxon>
        <taxon>Tracheophyta</taxon>
        <taxon>Spermatophyta</taxon>
        <taxon>Magnoliopsida</taxon>
        <taxon>eudicotyledons</taxon>
        <taxon>Gunneridae</taxon>
        <taxon>Pentapetalae</taxon>
        <taxon>asterids</taxon>
        <taxon>lamiids</taxon>
        <taxon>Lamiales</taxon>
        <taxon>Gesneriaceae</taxon>
        <taxon>Didymocarpoideae</taxon>
        <taxon>Trichosporeae</taxon>
        <taxon>Loxocarpinae</taxon>
        <taxon>Dorcoceras</taxon>
    </lineage>
</organism>
<feature type="region of interest" description="Disordered" evidence="8">
    <location>
        <begin position="362"/>
        <end position="440"/>
    </location>
</feature>
<name>A0A2Z7B4B7_9LAMI</name>
<dbReference type="Pfam" id="PF01264">
    <property type="entry name" value="Chorismate_synt"/>
    <property type="match status" value="1"/>
</dbReference>
<dbReference type="GO" id="GO:0009073">
    <property type="term" value="P:aromatic amino acid family biosynthetic process"/>
    <property type="evidence" value="ECO:0007669"/>
    <property type="project" value="UniProtKB-KW"/>
</dbReference>
<comment type="pathway">
    <text evidence="1">Metabolic intermediate biosynthesis; chorismate biosynthesis; chorismate from D-erythrose 4-phosphate and phosphoenolpyruvate: step 7/7.</text>
</comment>
<dbReference type="Gene3D" id="3.60.150.10">
    <property type="entry name" value="Chorismate synthase AroC"/>
    <property type="match status" value="1"/>
</dbReference>
<dbReference type="GO" id="GO:0005829">
    <property type="term" value="C:cytosol"/>
    <property type="evidence" value="ECO:0007669"/>
    <property type="project" value="TreeGrafter"/>
</dbReference>
<dbReference type="GO" id="GO:0005634">
    <property type="term" value="C:nucleus"/>
    <property type="evidence" value="ECO:0007669"/>
    <property type="project" value="TreeGrafter"/>
</dbReference>
<feature type="signal peptide" evidence="9">
    <location>
        <begin position="1"/>
        <end position="18"/>
    </location>
</feature>
<evidence type="ECO:0000256" key="9">
    <source>
        <dbReference type="SAM" id="SignalP"/>
    </source>
</evidence>
<dbReference type="PANTHER" id="PTHR21531:SF0">
    <property type="entry name" value="PROTEIN LTV1 HOMOLOG"/>
    <property type="match status" value="1"/>
</dbReference>
<evidence type="ECO:0000256" key="5">
    <source>
        <dbReference type="ARBA" id="ARBA00022605"/>
    </source>
</evidence>
<feature type="compositionally biased region" description="Basic and acidic residues" evidence="8">
    <location>
        <begin position="362"/>
        <end position="373"/>
    </location>
</feature>
<evidence type="ECO:0000256" key="1">
    <source>
        <dbReference type="ARBA" id="ARBA00005044"/>
    </source>
</evidence>
<evidence type="ECO:0000256" key="8">
    <source>
        <dbReference type="SAM" id="MobiDB-lite"/>
    </source>
</evidence>
<evidence type="ECO:0000313" key="11">
    <source>
        <dbReference type="Proteomes" id="UP000250235"/>
    </source>
</evidence>
<evidence type="ECO:0000256" key="2">
    <source>
        <dbReference type="ARBA" id="ARBA00008014"/>
    </source>
</evidence>
<feature type="compositionally biased region" description="Basic and acidic residues" evidence="8">
    <location>
        <begin position="385"/>
        <end position="406"/>
    </location>
</feature>
<dbReference type="EMBL" id="KV010000">
    <property type="protein sequence ID" value="KZV28850.1"/>
    <property type="molecule type" value="Genomic_DNA"/>
</dbReference>
<evidence type="ECO:0000256" key="7">
    <source>
        <dbReference type="ARBA" id="ARBA00023239"/>
    </source>
</evidence>
<dbReference type="Proteomes" id="UP000250235">
    <property type="component" value="Unassembled WGS sequence"/>
</dbReference>
<dbReference type="GO" id="GO:0000056">
    <property type="term" value="P:ribosomal small subunit export from nucleus"/>
    <property type="evidence" value="ECO:0007669"/>
    <property type="project" value="TreeGrafter"/>
</dbReference>
<protein>
    <recommendedName>
        <fullName evidence="4">chorismate synthase</fullName>
        <ecNumber evidence="4">4.2.3.5</ecNumber>
    </recommendedName>
</protein>
<keyword evidence="6" id="KW-0057">Aromatic amino acid biosynthesis</keyword>
<keyword evidence="7" id="KW-0456">Lyase</keyword>
<feature type="region of interest" description="Disordered" evidence="8">
    <location>
        <begin position="151"/>
        <end position="186"/>
    </location>
</feature>
<dbReference type="OrthoDB" id="5852896at2759"/>
<dbReference type="PANTHER" id="PTHR21531">
    <property type="entry name" value="LOW-TEMPERATURE VIABILITY PROTEIN LTV1-RELATED"/>
    <property type="match status" value="1"/>
</dbReference>
<accession>A0A2Z7B4B7</accession>
<keyword evidence="11" id="KW-1185">Reference proteome</keyword>
<sequence length="440" mass="49916">MFFLRYLFLLTLCPQIFTYASQVYEVVIPDDFDHHELTLDQIHGNVGRSSNPEHLEKTNSAIDNIRVSGEPAGGVVTCIVRKVPRSVGPLGYDKLEPKLVKAFKSLPATKGIELAKSDPRRIKIMAPPTLTLATSFSTNREGHRMATTAISRRPTFPRHATHGKAGDDVSTSGDEEEDELRQLRDKEDERQLRDKYSRYIRLRALELQEYTSDIEEHSDYLDEEEECQESLAEKLNLAFEGHRSDLLHSGLETDVVESHESTADVIRRCKEYAIEYEEENENGEEIFVESSDESEGWDCETIVSTYSTLDNHPGKIGAPEARRKKRLAEAIFGSSYAPNQVIVLKGKEKIPVDFLPHSSKHVEQKLNDEKDANSNKAALQKRKPHGQESKEEKKERKVAVKLGRREARQRKKEMKDLYKSEAQNAQKVAAFAGPSSIHLM</sequence>
<dbReference type="InterPro" id="IPR035904">
    <property type="entry name" value="Chorismate_synth_AroC_sf"/>
</dbReference>